<feature type="domain" description="Leucine-binding protein" evidence="6">
    <location>
        <begin position="28"/>
        <end position="355"/>
    </location>
</feature>
<dbReference type="InterPro" id="IPR000709">
    <property type="entry name" value="Leu_Ile_Val-bd"/>
</dbReference>
<feature type="chain" id="PRO_5037749225" evidence="5">
    <location>
        <begin position="27"/>
        <end position="373"/>
    </location>
</feature>
<evidence type="ECO:0000259" key="6">
    <source>
        <dbReference type="Pfam" id="PF13458"/>
    </source>
</evidence>
<evidence type="ECO:0000256" key="3">
    <source>
        <dbReference type="ARBA" id="ARBA00022729"/>
    </source>
</evidence>
<evidence type="ECO:0000256" key="2">
    <source>
        <dbReference type="ARBA" id="ARBA00022448"/>
    </source>
</evidence>
<dbReference type="Gene3D" id="3.40.50.2300">
    <property type="match status" value="2"/>
</dbReference>
<dbReference type="RefSeq" id="WP_187081399.1">
    <property type="nucleotide sequence ID" value="NZ_JACORU010000003.1"/>
</dbReference>
<protein>
    <submittedName>
        <fullName evidence="7">ABC transporter substrate-binding protein</fullName>
    </submittedName>
</protein>
<dbReference type="EMBL" id="JACORU010000003">
    <property type="protein sequence ID" value="MBC5764938.1"/>
    <property type="molecule type" value="Genomic_DNA"/>
</dbReference>
<dbReference type="SUPFAM" id="SSF53822">
    <property type="entry name" value="Periplasmic binding protein-like I"/>
    <property type="match status" value="1"/>
</dbReference>
<keyword evidence="8" id="KW-1185">Reference proteome</keyword>
<dbReference type="InterPro" id="IPR028081">
    <property type="entry name" value="Leu-bd"/>
</dbReference>
<evidence type="ECO:0000313" key="7">
    <source>
        <dbReference type="EMBL" id="MBC5764938.1"/>
    </source>
</evidence>
<name>A0A923M8P1_9BURK</name>
<gene>
    <name evidence="7" type="ORF">H8R02_10780</name>
</gene>
<sequence length="373" mass="39704">MKTRWERGSWKKTALAFALVCAGAQAQVMVGQTAGFTGPVAAGVKETTEGARLWFDAVNAKGGIAGQPVELVSLDDKFDPKLAAENAKQLVEQRNVVALFLTRGTPHTQAVLPLLEAHKVPLVAPSTGAMVLHEPVPKYVFNVRATYQREAEKAVEHLHTLGMRRIAVVHADDSFGADALAGANKGFAKTRMGAAAVVKADREKPDYAKIVPVLTAAQAQAVLWIGSAKVVAQGVKALRGAKSAAHVVTLSNNASSGFIKELGEHSRGVIVTQVFPNERSIAYPMVKEAMELAKAKGVELSPAMLEGYAAAKVLVEGLKRAGKNPTREKLQAALEGMKRFDLGGLEVTYGPADHTGLDFADLSIVDLEGRFVR</sequence>
<accession>A0A923M8P1</accession>
<dbReference type="CDD" id="cd06326">
    <property type="entry name" value="PBP1_ABC_ligand_binding-like"/>
    <property type="match status" value="1"/>
</dbReference>
<dbReference type="AlphaFoldDB" id="A0A923M8P1"/>
<dbReference type="PANTHER" id="PTHR47235:SF1">
    <property type="entry name" value="BLR6548 PROTEIN"/>
    <property type="match status" value="1"/>
</dbReference>
<feature type="signal peptide" evidence="5">
    <location>
        <begin position="1"/>
        <end position="26"/>
    </location>
</feature>
<evidence type="ECO:0000256" key="4">
    <source>
        <dbReference type="ARBA" id="ARBA00022970"/>
    </source>
</evidence>
<dbReference type="PANTHER" id="PTHR47235">
    <property type="entry name" value="BLR6548 PROTEIN"/>
    <property type="match status" value="1"/>
</dbReference>
<dbReference type="Proteomes" id="UP000596827">
    <property type="component" value="Unassembled WGS sequence"/>
</dbReference>
<comment type="similarity">
    <text evidence="1">Belongs to the leucine-binding protein family.</text>
</comment>
<proteinExistence type="inferred from homology"/>
<keyword evidence="2" id="KW-0813">Transport</keyword>
<reference evidence="7" key="1">
    <citation type="submission" date="2020-08" db="EMBL/GenBank/DDBJ databases">
        <title>Ramlibacter sp. GTP1 16S ribosomal RNA gene genome sequencing and assembly.</title>
        <authorList>
            <person name="Kang M."/>
        </authorList>
    </citation>
    <scope>NUCLEOTIDE SEQUENCE</scope>
    <source>
        <strain evidence="7">GTP1</strain>
    </source>
</reference>
<dbReference type="Pfam" id="PF13458">
    <property type="entry name" value="Peripla_BP_6"/>
    <property type="match status" value="1"/>
</dbReference>
<keyword evidence="3 5" id="KW-0732">Signal</keyword>
<dbReference type="GO" id="GO:0006865">
    <property type="term" value="P:amino acid transport"/>
    <property type="evidence" value="ECO:0007669"/>
    <property type="project" value="UniProtKB-KW"/>
</dbReference>
<dbReference type="InterPro" id="IPR028082">
    <property type="entry name" value="Peripla_BP_I"/>
</dbReference>
<evidence type="ECO:0000313" key="8">
    <source>
        <dbReference type="Proteomes" id="UP000596827"/>
    </source>
</evidence>
<comment type="caution">
    <text evidence="7">The sequence shown here is derived from an EMBL/GenBank/DDBJ whole genome shotgun (WGS) entry which is preliminary data.</text>
</comment>
<evidence type="ECO:0000256" key="5">
    <source>
        <dbReference type="SAM" id="SignalP"/>
    </source>
</evidence>
<evidence type="ECO:0000256" key="1">
    <source>
        <dbReference type="ARBA" id="ARBA00010062"/>
    </source>
</evidence>
<organism evidence="7 8">
    <name type="scientific">Ramlibacter albus</name>
    <dbReference type="NCBI Taxonomy" id="2079448"/>
    <lineage>
        <taxon>Bacteria</taxon>
        <taxon>Pseudomonadati</taxon>
        <taxon>Pseudomonadota</taxon>
        <taxon>Betaproteobacteria</taxon>
        <taxon>Burkholderiales</taxon>
        <taxon>Comamonadaceae</taxon>
        <taxon>Ramlibacter</taxon>
    </lineage>
</organism>
<keyword evidence="4" id="KW-0029">Amino-acid transport</keyword>
<dbReference type="PRINTS" id="PR00337">
    <property type="entry name" value="LEUILEVALBP"/>
</dbReference>